<comment type="caution">
    <text evidence="3">The sequence shown here is derived from an EMBL/GenBank/DDBJ whole genome shotgun (WGS) entry which is preliminary data.</text>
</comment>
<dbReference type="NCBIfam" id="NF033920">
    <property type="entry name" value="C39_PA2778_fam"/>
    <property type="match status" value="1"/>
</dbReference>
<organism evidence="3 4">
    <name type="scientific">Aliidiomarina minuta</name>
    <dbReference type="NCBI Taxonomy" id="880057"/>
    <lineage>
        <taxon>Bacteria</taxon>
        <taxon>Pseudomonadati</taxon>
        <taxon>Pseudomonadota</taxon>
        <taxon>Gammaproteobacteria</taxon>
        <taxon>Alteromonadales</taxon>
        <taxon>Idiomarinaceae</taxon>
        <taxon>Aliidiomarina</taxon>
    </lineage>
</organism>
<evidence type="ECO:0000259" key="2">
    <source>
        <dbReference type="Pfam" id="PF13529"/>
    </source>
</evidence>
<evidence type="ECO:0000313" key="4">
    <source>
        <dbReference type="Proteomes" id="UP000288293"/>
    </source>
</evidence>
<dbReference type="PROSITE" id="PS50005">
    <property type="entry name" value="TPR"/>
    <property type="match status" value="2"/>
</dbReference>
<accession>A0A432W7T2</accession>
<gene>
    <name evidence="3" type="ORF">CWE09_04860</name>
</gene>
<feature type="domain" description="Peptidase C39-like" evidence="2">
    <location>
        <begin position="52"/>
        <end position="161"/>
    </location>
</feature>
<evidence type="ECO:0000313" key="3">
    <source>
        <dbReference type="EMBL" id="RUO26061.1"/>
    </source>
</evidence>
<dbReference type="Pfam" id="PF13529">
    <property type="entry name" value="Peptidase_C39_2"/>
    <property type="match status" value="1"/>
</dbReference>
<dbReference type="OrthoDB" id="5611441at2"/>
<protein>
    <recommendedName>
        <fullName evidence="2">Peptidase C39-like domain-containing protein</fullName>
    </recommendedName>
</protein>
<dbReference type="CDD" id="cd02549">
    <property type="entry name" value="Peptidase_C39A"/>
    <property type="match status" value="1"/>
</dbReference>
<dbReference type="InterPro" id="IPR019734">
    <property type="entry name" value="TPR_rpt"/>
</dbReference>
<dbReference type="RefSeq" id="WP_126802877.1">
    <property type="nucleotide sequence ID" value="NZ_PIPL01000001.1"/>
</dbReference>
<proteinExistence type="predicted"/>
<dbReference type="Pfam" id="PF13414">
    <property type="entry name" value="TPR_11"/>
    <property type="match status" value="1"/>
</dbReference>
<dbReference type="EMBL" id="PIPL01000001">
    <property type="protein sequence ID" value="RUO26061.1"/>
    <property type="molecule type" value="Genomic_DNA"/>
</dbReference>
<evidence type="ECO:0000256" key="1">
    <source>
        <dbReference type="PROSITE-ProRule" id="PRU00339"/>
    </source>
</evidence>
<dbReference type="Gene3D" id="3.90.70.10">
    <property type="entry name" value="Cysteine proteinases"/>
    <property type="match status" value="1"/>
</dbReference>
<feature type="repeat" description="TPR" evidence="1">
    <location>
        <begin position="238"/>
        <end position="271"/>
    </location>
</feature>
<dbReference type="SUPFAM" id="SSF48452">
    <property type="entry name" value="TPR-like"/>
    <property type="match status" value="1"/>
</dbReference>
<feature type="repeat" description="TPR" evidence="1">
    <location>
        <begin position="272"/>
        <end position="305"/>
    </location>
</feature>
<sequence length="322" mass="35806">MPQPVTSSRLPKVFWLLFFVLFLSACAGVPLQYPALAENSEPFNQPVELHDTPFHPQEAYQCGPAALATVLQYSGVEQANPEALADQVYLPDRRGSLQLELLGAARRADRIPYVLAPSLADLLTEVKAGHPVLVLQNLGLRRWPQWHYAVVIGFDIEQESIILRSGTTEREQLSLRRFEHTWQLADYWALVVAEPGNTPATAEELKYLAAVAAVENQQRLHIAQQGYEAARQRWPDNATSYLGLGNIAYQQQDYAAAEQHYLAAAALKPEQASIYYNLAWAFLRQGKFSKAQQAAQEAEILAPEHERYGNAVATVEAAISDG</sequence>
<dbReference type="Proteomes" id="UP000288293">
    <property type="component" value="Unassembled WGS sequence"/>
</dbReference>
<keyword evidence="1" id="KW-0802">TPR repeat</keyword>
<dbReference type="SMART" id="SM00028">
    <property type="entry name" value="TPR"/>
    <property type="match status" value="2"/>
</dbReference>
<dbReference type="InterPro" id="IPR039564">
    <property type="entry name" value="Peptidase_C39-like"/>
</dbReference>
<keyword evidence="4" id="KW-1185">Reference proteome</keyword>
<dbReference type="Gene3D" id="1.25.40.10">
    <property type="entry name" value="Tetratricopeptide repeat domain"/>
    <property type="match status" value="1"/>
</dbReference>
<name>A0A432W7T2_9GAMM</name>
<dbReference type="InterPro" id="IPR039563">
    <property type="entry name" value="Peptidase_C39_single_dom"/>
</dbReference>
<dbReference type="AlphaFoldDB" id="A0A432W7T2"/>
<reference evidence="3 4" key="1">
    <citation type="journal article" date="2011" name="Front. Microbiol.">
        <title>Genomic signatures of strain selection and enhancement in Bacillus atrophaeus var. globigii, a historical biowarfare simulant.</title>
        <authorList>
            <person name="Gibbons H.S."/>
            <person name="Broomall S.M."/>
            <person name="McNew L.A."/>
            <person name="Daligault H."/>
            <person name="Chapman C."/>
            <person name="Bruce D."/>
            <person name="Karavis M."/>
            <person name="Krepps M."/>
            <person name="McGregor P.A."/>
            <person name="Hong C."/>
            <person name="Park K.H."/>
            <person name="Akmal A."/>
            <person name="Feldman A."/>
            <person name="Lin J.S."/>
            <person name="Chang W.E."/>
            <person name="Higgs B.W."/>
            <person name="Demirev P."/>
            <person name="Lindquist J."/>
            <person name="Liem A."/>
            <person name="Fochler E."/>
            <person name="Read T.D."/>
            <person name="Tapia R."/>
            <person name="Johnson S."/>
            <person name="Bishop-Lilly K.A."/>
            <person name="Detter C."/>
            <person name="Han C."/>
            <person name="Sozhamannan S."/>
            <person name="Rosenzweig C.N."/>
            <person name="Skowronski E.W."/>
        </authorList>
    </citation>
    <scope>NUCLEOTIDE SEQUENCE [LARGE SCALE GENOMIC DNA]</scope>
    <source>
        <strain evidence="3 4">MLST1</strain>
    </source>
</reference>
<dbReference type="InterPro" id="IPR011990">
    <property type="entry name" value="TPR-like_helical_dom_sf"/>
</dbReference>